<evidence type="ECO:0000313" key="2">
    <source>
        <dbReference type="Proteomes" id="UP000003781"/>
    </source>
</evidence>
<keyword evidence="2" id="KW-1185">Reference proteome</keyword>
<accession>A3IPT4</accession>
<name>A3IPT4_9CHRO</name>
<protein>
    <submittedName>
        <fullName evidence="1">Uncharacterized protein</fullName>
    </submittedName>
</protein>
<dbReference type="EMBL" id="AAXW01000013">
    <property type="protein sequence ID" value="EAZ91574.1"/>
    <property type="molecule type" value="Genomic_DNA"/>
</dbReference>
<dbReference type="AlphaFoldDB" id="A3IPT4"/>
<comment type="caution">
    <text evidence="1">The sequence shown here is derived from an EMBL/GenBank/DDBJ whole genome shotgun (WGS) entry which is preliminary data.</text>
</comment>
<evidence type="ECO:0000313" key="1">
    <source>
        <dbReference type="EMBL" id="EAZ91574.1"/>
    </source>
</evidence>
<dbReference type="Proteomes" id="UP000003781">
    <property type="component" value="Unassembled WGS sequence"/>
</dbReference>
<organism evidence="1 2">
    <name type="scientific">Crocosphaera chwakensis CCY0110</name>
    <dbReference type="NCBI Taxonomy" id="391612"/>
    <lineage>
        <taxon>Bacteria</taxon>
        <taxon>Bacillati</taxon>
        <taxon>Cyanobacteriota</taxon>
        <taxon>Cyanophyceae</taxon>
        <taxon>Oscillatoriophycideae</taxon>
        <taxon>Chroococcales</taxon>
        <taxon>Aphanothecaceae</taxon>
        <taxon>Crocosphaera</taxon>
        <taxon>Crocosphaera chwakensis</taxon>
    </lineage>
</organism>
<sequence length="27" mass="3276">MVAQCWEIAYQRNTSAAIRHLKQWLEE</sequence>
<proteinExistence type="predicted"/>
<reference evidence="1 2" key="1">
    <citation type="submission" date="2007-03" db="EMBL/GenBank/DDBJ databases">
        <authorList>
            <person name="Stal L."/>
            <person name="Ferriera S."/>
            <person name="Johnson J."/>
            <person name="Kravitz S."/>
            <person name="Beeson K."/>
            <person name="Sutton G."/>
            <person name="Rogers Y.-H."/>
            <person name="Friedman R."/>
            <person name="Frazier M."/>
            <person name="Venter J.C."/>
        </authorList>
    </citation>
    <scope>NUCLEOTIDE SEQUENCE [LARGE SCALE GENOMIC DNA]</scope>
    <source>
        <strain evidence="1 2">CCY0110</strain>
    </source>
</reference>
<gene>
    <name evidence="1" type="ORF">CY0110_13676</name>
</gene>